<keyword evidence="6" id="KW-1185">Reference proteome</keyword>
<dbReference type="GO" id="GO:0042327">
    <property type="term" value="P:positive regulation of phosphorylation"/>
    <property type="evidence" value="ECO:0007669"/>
    <property type="project" value="TreeGrafter"/>
</dbReference>
<accession>A0A5J4NNE9</accession>
<dbReference type="PANTHER" id="PTHR21637:SF0">
    <property type="entry name" value="AT10158P"/>
    <property type="match status" value="1"/>
</dbReference>
<dbReference type="SUPFAM" id="SSF54695">
    <property type="entry name" value="POZ domain"/>
    <property type="match status" value="1"/>
</dbReference>
<dbReference type="GO" id="GO:0005737">
    <property type="term" value="C:cytoplasm"/>
    <property type="evidence" value="ECO:0007669"/>
    <property type="project" value="UniProtKB-SubCell"/>
</dbReference>
<reference evidence="5 6" key="1">
    <citation type="journal article" date="2019" name="Gigascience">
        <title>Whole-genome sequence of the oriental lung fluke Paragonimus westermani.</title>
        <authorList>
            <person name="Oey H."/>
            <person name="Zakrzewski M."/>
            <person name="Narain K."/>
            <person name="Devi K.R."/>
            <person name="Agatsuma T."/>
            <person name="Nawaratna S."/>
            <person name="Gobert G.N."/>
            <person name="Jones M.K."/>
            <person name="Ragan M.A."/>
            <person name="McManus D.P."/>
            <person name="Krause L."/>
        </authorList>
    </citation>
    <scope>NUCLEOTIDE SEQUENCE [LARGE SCALE GENOMIC DNA]</scope>
    <source>
        <strain evidence="5 6">IND2009</strain>
    </source>
</reference>
<comment type="subcellular location">
    <subcellularLocation>
        <location evidence="1">Cytoplasm</location>
    </subcellularLocation>
</comment>
<feature type="compositionally biased region" description="Low complexity" evidence="3">
    <location>
        <begin position="247"/>
        <end position="258"/>
    </location>
</feature>
<evidence type="ECO:0000256" key="1">
    <source>
        <dbReference type="ARBA" id="ARBA00004496"/>
    </source>
</evidence>
<feature type="compositionally biased region" description="Acidic residues" evidence="3">
    <location>
        <begin position="264"/>
        <end position="290"/>
    </location>
</feature>
<dbReference type="PANTHER" id="PTHR21637">
    <property type="entry name" value="BTB/POZ DOMAIN-CONTAINING PROTEIN 10-RELATED"/>
    <property type="match status" value="1"/>
</dbReference>
<feature type="compositionally biased region" description="Polar residues" evidence="3">
    <location>
        <begin position="32"/>
        <end position="48"/>
    </location>
</feature>
<dbReference type="Gene3D" id="3.30.710.10">
    <property type="entry name" value="Potassium Channel Kv1.1, Chain A"/>
    <property type="match status" value="1"/>
</dbReference>
<feature type="non-terminal residue" evidence="5">
    <location>
        <position position="1"/>
    </location>
</feature>
<feature type="compositionally biased region" description="Polar residues" evidence="3">
    <location>
        <begin position="1285"/>
        <end position="1305"/>
    </location>
</feature>
<feature type="compositionally biased region" description="Low complexity" evidence="3">
    <location>
        <begin position="767"/>
        <end position="778"/>
    </location>
</feature>
<dbReference type="InterPro" id="IPR039886">
    <property type="entry name" value="BTBD10/KCTD20"/>
</dbReference>
<protein>
    <recommendedName>
        <fullName evidence="4">BTBD10/KCTD20 BTB/POZ domain-containing protein</fullName>
    </recommendedName>
</protein>
<feature type="compositionally biased region" description="Polar residues" evidence="3">
    <location>
        <begin position="459"/>
        <end position="468"/>
    </location>
</feature>
<comment type="caution">
    <text evidence="5">The sequence shown here is derived from an EMBL/GenBank/DDBJ whole genome shotgun (WGS) entry which is preliminary data.</text>
</comment>
<evidence type="ECO:0000256" key="3">
    <source>
        <dbReference type="SAM" id="MobiDB-lite"/>
    </source>
</evidence>
<evidence type="ECO:0000256" key="2">
    <source>
        <dbReference type="ARBA" id="ARBA00022490"/>
    </source>
</evidence>
<name>A0A5J4NNE9_9TREM</name>
<dbReference type="Proteomes" id="UP000324629">
    <property type="component" value="Unassembled WGS sequence"/>
</dbReference>
<feature type="domain" description="BTBD10/KCTD20 BTB/POZ" evidence="4">
    <location>
        <begin position="1012"/>
        <end position="1068"/>
    </location>
</feature>
<keyword evidence="2" id="KW-0963">Cytoplasm</keyword>
<dbReference type="EMBL" id="QNGE01001655">
    <property type="protein sequence ID" value="KAA3677116.1"/>
    <property type="molecule type" value="Genomic_DNA"/>
</dbReference>
<feature type="region of interest" description="Disordered" evidence="3">
    <location>
        <begin position="25"/>
        <end position="64"/>
    </location>
</feature>
<evidence type="ECO:0000313" key="6">
    <source>
        <dbReference type="Proteomes" id="UP000324629"/>
    </source>
</evidence>
<evidence type="ECO:0000313" key="5">
    <source>
        <dbReference type="EMBL" id="KAA3677116.1"/>
    </source>
</evidence>
<feature type="region of interest" description="Disordered" evidence="3">
    <location>
        <begin position="338"/>
        <end position="390"/>
    </location>
</feature>
<feature type="compositionally biased region" description="Polar residues" evidence="3">
    <location>
        <begin position="836"/>
        <end position="845"/>
    </location>
</feature>
<feature type="region of interest" description="Disordered" evidence="3">
    <location>
        <begin position="1273"/>
        <end position="1321"/>
    </location>
</feature>
<evidence type="ECO:0000259" key="4">
    <source>
        <dbReference type="Pfam" id="PF16017"/>
    </source>
</evidence>
<feature type="domain" description="BTBD10/KCTD20 BTB/POZ" evidence="4">
    <location>
        <begin position="908"/>
        <end position="949"/>
    </location>
</feature>
<feature type="compositionally biased region" description="Low complexity" evidence="3">
    <location>
        <begin position="344"/>
        <end position="357"/>
    </location>
</feature>
<feature type="region of interest" description="Disordered" evidence="3">
    <location>
        <begin position="742"/>
        <end position="802"/>
    </location>
</feature>
<feature type="compositionally biased region" description="Polar residues" evidence="3">
    <location>
        <begin position="754"/>
        <end position="766"/>
    </location>
</feature>
<feature type="region of interest" description="Disordered" evidence="3">
    <location>
        <begin position="450"/>
        <end position="504"/>
    </location>
</feature>
<feature type="compositionally biased region" description="Basic residues" evidence="3">
    <location>
        <begin position="360"/>
        <end position="371"/>
    </location>
</feature>
<feature type="region of interest" description="Disordered" evidence="3">
    <location>
        <begin position="79"/>
        <end position="99"/>
    </location>
</feature>
<feature type="compositionally biased region" description="Polar residues" evidence="3">
    <location>
        <begin position="854"/>
        <end position="869"/>
    </location>
</feature>
<proteinExistence type="predicted"/>
<dbReference type="InterPro" id="IPR011333">
    <property type="entry name" value="SKP1/BTB/POZ_sf"/>
</dbReference>
<feature type="region of interest" description="Disordered" evidence="3">
    <location>
        <begin position="836"/>
        <end position="869"/>
    </location>
</feature>
<organism evidence="5 6">
    <name type="scientific">Paragonimus westermani</name>
    <dbReference type="NCBI Taxonomy" id="34504"/>
    <lineage>
        <taxon>Eukaryota</taxon>
        <taxon>Metazoa</taxon>
        <taxon>Spiralia</taxon>
        <taxon>Lophotrochozoa</taxon>
        <taxon>Platyhelminthes</taxon>
        <taxon>Trematoda</taxon>
        <taxon>Digenea</taxon>
        <taxon>Plagiorchiida</taxon>
        <taxon>Troglotremata</taxon>
        <taxon>Troglotrematidae</taxon>
        <taxon>Paragonimus</taxon>
    </lineage>
</organism>
<gene>
    <name evidence="5" type="ORF">DEA37_0014940</name>
</gene>
<dbReference type="InterPro" id="IPR039885">
    <property type="entry name" value="BTBD10/KCTD20_BTB/POZ"/>
</dbReference>
<dbReference type="Pfam" id="PF16017">
    <property type="entry name" value="BTB_3"/>
    <property type="match status" value="2"/>
</dbReference>
<feature type="compositionally biased region" description="Polar residues" evidence="3">
    <location>
        <begin position="375"/>
        <end position="390"/>
    </location>
</feature>
<feature type="compositionally biased region" description="Basic and acidic residues" evidence="3">
    <location>
        <begin position="470"/>
        <end position="482"/>
    </location>
</feature>
<sequence length="1331" mass="144754">KIEMQMSNLHEFIPDENYNLASIRARSHSTEDVPTSSGLVSRSPTTAHSPDRHHSLTNGNDNVTESDLHHVHLKPCLLHRPSSSVGPKSSNVHGTTSSLSLKNSHFHGLANQPDQTGSISDPLPTSVIRCTTIGNFGSPPLGVSPVATLDPHRRLSHVESLTKRYGQSRSPPPSANIMKSIDHTVYPLLSDDGALREQVGESADMDSFQLSSQVEHQLNSINAPPASLDHAVVAALKLRHTLLRSATTNSTASSSRFTPSYLSDENDVGDDDADDDDGDENEEELEEVEDGVGGNTVNSGDDDTNQCEPFDSNTICHSVRLPTQCQDEIVHAVEGDAESGYGASCSSSSIRLVSSNSSKRDKRRNKRRTQRRSNVVSTAVDNPSSPTNETIADYSSELILSAPVDPVNTDTEPSHGVRRISGRSGVMSHKRNRVRILDGSTTVRGVQHTFGSGDHHNRGSPSHQNGFHSCTEERKLNRDNGSRRTRPFSSYSVAECPQSKSHTLHQRNMHRFPHRYSFDSACVFHPSSSNRTPAPSGICRLEENRTRHRANVDSSSPIPDPPLIGLAPGAAMPPPADAVPTASILVSSNLQSSAPSCGIRFTPSTQPSNTTSSKYAHCLLSDHPYADACESESTGRSNISRSSAASQSSFHQLACWEEAHDDVPYRPTPSLITVTNPTELLMTDSHPLQTPVTIQSPTEMSSAFWPTFLDPWQSIAPSLSSPSYVERVRPVASRTLTTINPISGVSSPGVRQPFSHQSCPVATCRQSSQSSNPAHSSSAGHRAFPSNVNDGTDIPPLDDGQSCVEDVQSVHISEPSGLVSCEHHPRSSMSCEATWHTVSPQPSRSNKPRGVSQFGATRSNRSLQCGRSQSAMEQRRYSAPVEPHYEVNLASPFDTLSRSSGEAGGPTRVGLVVDNVRFVVDAERLQAHPDTMLGRMLGSQFAEASQLHNTHPTDAACQDTGNSTECTVGAFSSSSSSSSVSTTTTTAASNAVWDSHQMGLLRPTPDIMLSRSSNISAQIFRAILDYYLIGHMSCPPGVPVQALKEACDYFMIPFDHRTVRCSNLRAFLHELSNDGAHAMFERFLESHILSLLVQRARLGERECHVVIVTDDETIDWDPDYPPQMPENELHSHIIYSTQMFRFLKYIENREVAKQVLLERGLKKIRIGIEGYPTCKDRVKFRPGGRPEAIYNYVQSPFLRMSWEEEENKSRHVDFQCVKSKSVSDLTTGLEQAVVDPLPPHLARSPLRGVSPSHEFNVESASFAVQVDTLDTGEAGGSMVLDGAVESSSPNADPTEVTGDSQSGPSASFPESDPGMEPVLIGGALEVEDILR</sequence>
<feature type="compositionally biased region" description="Polar residues" evidence="3">
    <location>
        <begin position="81"/>
        <end position="99"/>
    </location>
</feature>
<feature type="region of interest" description="Disordered" evidence="3">
    <location>
        <begin position="247"/>
        <end position="306"/>
    </location>
</feature>